<organism evidence="3 4">
    <name type="scientific">Gossypium raimondii</name>
    <name type="common">Peruvian cotton</name>
    <name type="synonym">Gossypium klotzschianum subsp. raimondii</name>
    <dbReference type="NCBI Taxonomy" id="29730"/>
    <lineage>
        <taxon>Eukaryota</taxon>
        <taxon>Viridiplantae</taxon>
        <taxon>Streptophyta</taxon>
        <taxon>Embryophyta</taxon>
        <taxon>Tracheophyta</taxon>
        <taxon>Spermatophyta</taxon>
        <taxon>Magnoliopsida</taxon>
        <taxon>eudicotyledons</taxon>
        <taxon>Gunneridae</taxon>
        <taxon>Pentapetalae</taxon>
        <taxon>rosids</taxon>
        <taxon>malvids</taxon>
        <taxon>Malvales</taxon>
        <taxon>Malvaceae</taxon>
        <taxon>Malvoideae</taxon>
        <taxon>Gossypium</taxon>
    </lineage>
</organism>
<accession>A0A7J8QMN5</accession>
<dbReference type="AlphaFoldDB" id="A0A7J8QMN5"/>
<proteinExistence type="predicted"/>
<feature type="non-terminal residue" evidence="3">
    <location>
        <position position="1"/>
    </location>
</feature>
<protein>
    <recommendedName>
        <fullName evidence="2">Zinc knuckle CX2CX4HX4C domain-containing protein</fullName>
    </recommendedName>
</protein>
<evidence type="ECO:0000256" key="1">
    <source>
        <dbReference type="SAM" id="MobiDB-lite"/>
    </source>
</evidence>
<feature type="compositionally biased region" description="Basic and acidic residues" evidence="1">
    <location>
        <begin position="260"/>
        <end position="273"/>
    </location>
</feature>
<evidence type="ECO:0000313" key="3">
    <source>
        <dbReference type="EMBL" id="MBA0602688.1"/>
    </source>
</evidence>
<feature type="compositionally biased region" description="Basic and acidic residues" evidence="1">
    <location>
        <begin position="217"/>
        <end position="251"/>
    </location>
</feature>
<feature type="domain" description="Zinc knuckle CX2CX4HX4C" evidence="2">
    <location>
        <begin position="132"/>
        <end position="177"/>
    </location>
</feature>
<comment type="caution">
    <text evidence="3">The sequence shown here is derived from an EMBL/GenBank/DDBJ whole genome shotgun (WGS) entry which is preliminary data.</text>
</comment>
<sequence>MEERLENEVITSTEEINDLLERLKFSEKEFVQVVSTSDDKRTQGFESWAVGKIMAREQPNREAMYRVFKSLWYTKKEVDFVALKEGVIIVKFGCLEDRSRILNLMSWLFDRCLFDRDGGWTEFMRLKVMINILKPLRRVVKLIDNEGMETIGVIKYERLPDFYYTCGLIGHSFRTCESNKEGVAQNGLNHQYRGWLRVPIVNPNQDRRMRRNGVELVKSKDNINADKEESHTNSRDESGLLKQKGMERLCVEESPSISSLDRRSLKTMRDGMG</sequence>
<evidence type="ECO:0000313" key="4">
    <source>
        <dbReference type="Proteomes" id="UP000593578"/>
    </source>
</evidence>
<dbReference type="InterPro" id="IPR040256">
    <property type="entry name" value="At4g02000-like"/>
</dbReference>
<dbReference type="Pfam" id="PF14392">
    <property type="entry name" value="zf-CCHC_4"/>
    <property type="match status" value="1"/>
</dbReference>
<dbReference type="PANTHER" id="PTHR31286:SF178">
    <property type="entry name" value="DUF4283 DOMAIN-CONTAINING PROTEIN"/>
    <property type="match status" value="1"/>
</dbReference>
<name>A0A7J8QMN5_GOSRA</name>
<dbReference type="Proteomes" id="UP000593578">
    <property type="component" value="Unassembled WGS sequence"/>
</dbReference>
<feature type="region of interest" description="Disordered" evidence="1">
    <location>
        <begin position="213"/>
        <end position="273"/>
    </location>
</feature>
<gene>
    <name evidence="3" type="ORF">Gorai_002859</name>
</gene>
<dbReference type="EMBL" id="JABEZZ010000013">
    <property type="protein sequence ID" value="MBA0602688.1"/>
    <property type="molecule type" value="Genomic_DNA"/>
</dbReference>
<dbReference type="InterPro" id="IPR025836">
    <property type="entry name" value="Zn_knuckle_CX2CX4HX4C"/>
</dbReference>
<reference evidence="3 4" key="1">
    <citation type="journal article" date="2019" name="Genome Biol. Evol.">
        <title>Insights into the evolution of the New World diploid cottons (Gossypium, subgenus Houzingenia) based on genome sequencing.</title>
        <authorList>
            <person name="Grover C.E."/>
            <person name="Arick M.A. 2nd"/>
            <person name="Thrash A."/>
            <person name="Conover J.L."/>
            <person name="Sanders W.S."/>
            <person name="Peterson D.G."/>
            <person name="Frelichowski J.E."/>
            <person name="Scheffler J.A."/>
            <person name="Scheffler B.E."/>
            <person name="Wendel J.F."/>
        </authorList>
    </citation>
    <scope>NUCLEOTIDE SEQUENCE [LARGE SCALE GENOMIC DNA]</scope>
    <source>
        <strain evidence="3">8</strain>
        <tissue evidence="3">Leaf</tissue>
    </source>
</reference>
<dbReference type="PANTHER" id="PTHR31286">
    <property type="entry name" value="GLYCINE-RICH CELL WALL STRUCTURAL PROTEIN 1.8-LIKE"/>
    <property type="match status" value="1"/>
</dbReference>
<evidence type="ECO:0000259" key="2">
    <source>
        <dbReference type="Pfam" id="PF14392"/>
    </source>
</evidence>